<keyword evidence="2" id="KW-1185">Reference proteome</keyword>
<evidence type="ECO:0000313" key="2">
    <source>
        <dbReference type="Proteomes" id="UP000594454"/>
    </source>
</evidence>
<accession>A0A7R8UDT9</accession>
<organism evidence="1 2">
    <name type="scientific">Hermetia illucens</name>
    <name type="common">Black soldier fly</name>
    <dbReference type="NCBI Taxonomy" id="343691"/>
    <lineage>
        <taxon>Eukaryota</taxon>
        <taxon>Metazoa</taxon>
        <taxon>Ecdysozoa</taxon>
        <taxon>Arthropoda</taxon>
        <taxon>Hexapoda</taxon>
        <taxon>Insecta</taxon>
        <taxon>Pterygota</taxon>
        <taxon>Neoptera</taxon>
        <taxon>Endopterygota</taxon>
        <taxon>Diptera</taxon>
        <taxon>Brachycera</taxon>
        <taxon>Stratiomyomorpha</taxon>
        <taxon>Stratiomyidae</taxon>
        <taxon>Hermetiinae</taxon>
        <taxon>Hermetia</taxon>
    </lineage>
</organism>
<gene>
    <name evidence="1" type="ORF">HERILL_LOCUS2096</name>
</gene>
<proteinExistence type="predicted"/>
<dbReference type="EMBL" id="LR899009">
    <property type="protein sequence ID" value="CAD7078849.1"/>
    <property type="molecule type" value="Genomic_DNA"/>
</dbReference>
<dbReference type="Proteomes" id="UP000594454">
    <property type="component" value="Chromosome 1"/>
</dbReference>
<evidence type="ECO:0000313" key="1">
    <source>
        <dbReference type="EMBL" id="CAD7078849.1"/>
    </source>
</evidence>
<sequence>MLSYLFDMQILVKMPYSFSLSVVKSNRILVMTDALFITKLLIRFKQDFRQNTRPKSFARIRSAETIFYTIGSSSI</sequence>
<name>A0A7R8UDT9_HERIL</name>
<dbReference type="InParanoid" id="A0A7R8UDT9"/>
<protein>
    <submittedName>
        <fullName evidence="1">Uncharacterized protein</fullName>
    </submittedName>
</protein>
<dbReference type="AlphaFoldDB" id="A0A7R8UDT9"/>
<reference evidence="1 2" key="1">
    <citation type="submission" date="2020-11" db="EMBL/GenBank/DDBJ databases">
        <authorList>
            <person name="Wallbank WR R."/>
            <person name="Pardo Diaz C."/>
            <person name="Kozak K."/>
            <person name="Martin S."/>
            <person name="Jiggins C."/>
            <person name="Moest M."/>
            <person name="Warren A I."/>
            <person name="Generalovic N T."/>
            <person name="Byers J.R.P. K."/>
            <person name="Montejo-Kovacevich G."/>
            <person name="Yen C E."/>
        </authorList>
    </citation>
    <scope>NUCLEOTIDE SEQUENCE [LARGE SCALE GENOMIC DNA]</scope>
</reference>